<comment type="subcellular location">
    <subcellularLocation>
        <location evidence="3">Nucleus</location>
    </subcellularLocation>
</comment>
<reference evidence="5 7" key="2">
    <citation type="journal article" date="2013" name="Nature">
        <title>Insights into bilaterian evolution from three spiralian genomes.</title>
        <authorList>
            <person name="Simakov O."/>
            <person name="Marletaz F."/>
            <person name="Cho S.J."/>
            <person name="Edsinger-Gonzales E."/>
            <person name="Havlak P."/>
            <person name="Hellsten U."/>
            <person name="Kuo D.H."/>
            <person name="Larsson T."/>
            <person name="Lv J."/>
            <person name="Arendt D."/>
            <person name="Savage R."/>
            <person name="Osoegawa K."/>
            <person name="de Jong P."/>
            <person name="Grimwood J."/>
            <person name="Chapman J.A."/>
            <person name="Shapiro H."/>
            <person name="Aerts A."/>
            <person name="Otillar R.P."/>
            <person name="Terry A.Y."/>
            <person name="Boore J.L."/>
            <person name="Grigoriev I.V."/>
            <person name="Lindberg D.R."/>
            <person name="Seaver E.C."/>
            <person name="Weisblat D.A."/>
            <person name="Putnam N.H."/>
            <person name="Rokhsar D.S."/>
        </authorList>
    </citation>
    <scope>NUCLEOTIDE SEQUENCE</scope>
</reference>
<dbReference type="EMBL" id="KB097605">
    <property type="protein sequence ID" value="ESN93565.1"/>
    <property type="molecule type" value="Genomic_DNA"/>
</dbReference>
<evidence type="ECO:0000256" key="1">
    <source>
        <dbReference type="ARBA" id="ARBA00005562"/>
    </source>
</evidence>
<dbReference type="AlphaFoldDB" id="T1G744"/>
<dbReference type="EMBL" id="AMQM01007398">
    <property type="status" value="NOT_ANNOTATED_CDS"/>
    <property type="molecule type" value="Genomic_DNA"/>
</dbReference>
<name>T1G744_HELRO</name>
<dbReference type="PROSITE" id="PS50061">
    <property type="entry name" value="ETS_DOMAIN_3"/>
    <property type="match status" value="1"/>
</dbReference>
<gene>
    <name evidence="6" type="primary">20216891</name>
    <name evidence="5" type="ORF">HELRODRAFT_88618</name>
</gene>
<dbReference type="RefSeq" id="XP_009028335.1">
    <property type="nucleotide sequence ID" value="XM_009030087.1"/>
</dbReference>
<reference evidence="7" key="1">
    <citation type="submission" date="2012-12" db="EMBL/GenBank/DDBJ databases">
        <authorList>
            <person name="Hellsten U."/>
            <person name="Grimwood J."/>
            <person name="Chapman J.A."/>
            <person name="Shapiro H."/>
            <person name="Aerts A."/>
            <person name="Otillar R.P."/>
            <person name="Terry A.Y."/>
            <person name="Boore J.L."/>
            <person name="Simakov O."/>
            <person name="Marletaz F."/>
            <person name="Cho S.-J."/>
            <person name="Edsinger-Gonzales E."/>
            <person name="Havlak P."/>
            <person name="Kuo D.-H."/>
            <person name="Larsson T."/>
            <person name="Lv J."/>
            <person name="Arendt D."/>
            <person name="Savage R."/>
            <person name="Osoegawa K."/>
            <person name="de Jong P."/>
            <person name="Lindberg D.R."/>
            <person name="Seaver E.C."/>
            <person name="Weisblat D.A."/>
            <person name="Putnam N.H."/>
            <person name="Grigoriev I.V."/>
            <person name="Rokhsar D.S."/>
        </authorList>
    </citation>
    <scope>NUCLEOTIDE SEQUENCE</scope>
</reference>
<dbReference type="Pfam" id="PF00178">
    <property type="entry name" value="Ets"/>
    <property type="match status" value="1"/>
</dbReference>
<dbReference type="GO" id="GO:0005634">
    <property type="term" value="C:nucleus"/>
    <property type="evidence" value="ECO:0000318"/>
    <property type="project" value="GO_Central"/>
</dbReference>
<reference evidence="6" key="3">
    <citation type="submission" date="2015-06" db="UniProtKB">
        <authorList>
            <consortium name="EnsemblMetazoa"/>
        </authorList>
    </citation>
    <scope>IDENTIFICATION</scope>
</reference>
<dbReference type="OMA" id="TIIKWEN"/>
<evidence type="ECO:0000313" key="6">
    <source>
        <dbReference type="EnsemblMetazoa" id="HelroP88618"/>
    </source>
</evidence>
<dbReference type="GO" id="GO:0043565">
    <property type="term" value="F:sequence-specific DNA binding"/>
    <property type="evidence" value="ECO:0007669"/>
    <property type="project" value="InterPro"/>
</dbReference>
<dbReference type="eggNOG" id="KOG3804">
    <property type="taxonomic scope" value="Eukaryota"/>
</dbReference>
<evidence type="ECO:0000313" key="5">
    <source>
        <dbReference type="EMBL" id="ESN93565.1"/>
    </source>
</evidence>
<comment type="similarity">
    <text evidence="1 3">Belongs to the ETS family.</text>
</comment>
<dbReference type="GO" id="GO:0030154">
    <property type="term" value="P:cell differentiation"/>
    <property type="evidence" value="ECO:0000318"/>
    <property type="project" value="GO_Central"/>
</dbReference>
<proteinExistence type="inferred from homology"/>
<dbReference type="SMART" id="SM00413">
    <property type="entry name" value="ETS"/>
    <property type="match status" value="1"/>
</dbReference>
<dbReference type="HOGENOM" id="CLU_099695_1_2_1"/>
<dbReference type="PRINTS" id="PR00454">
    <property type="entry name" value="ETSDOMAIN"/>
</dbReference>
<keyword evidence="3" id="KW-0539">Nucleus</keyword>
<dbReference type="Gene3D" id="1.10.10.10">
    <property type="entry name" value="Winged helix-like DNA-binding domain superfamily/Winged helix DNA-binding domain"/>
    <property type="match status" value="1"/>
</dbReference>
<dbReference type="STRING" id="6412.T1G744"/>
<dbReference type="CTD" id="20216891"/>
<evidence type="ECO:0000313" key="7">
    <source>
        <dbReference type="Proteomes" id="UP000015101"/>
    </source>
</evidence>
<dbReference type="EnsemblMetazoa" id="HelroT88618">
    <property type="protein sequence ID" value="HelroP88618"/>
    <property type="gene ID" value="HelroG88618"/>
</dbReference>
<dbReference type="KEGG" id="hro:HELRODRAFT_88618"/>
<keyword evidence="7" id="KW-1185">Reference proteome</keyword>
<dbReference type="InterPro" id="IPR000418">
    <property type="entry name" value="Ets_dom"/>
</dbReference>
<dbReference type="GO" id="GO:0006357">
    <property type="term" value="P:regulation of transcription by RNA polymerase II"/>
    <property type="evidence" value="ECO:0000318"/>
    <property type="project" value="GO_Central"/>
</dbReference>
<dbReference type="SUPFAM" id="SSF46785">
    <property type="entry name" value="Winged helix' DNA-binding domain"/>
    <property type="match status" value="1"/>
</dbReference>
<keyword evidence="2 3" id="KW-0238">DNA-binding</keyword>
<evidence type="ECO:0000256" key="2">
    <source>
        <dbReference type="ARBA" id="ARBA00023125"/>
    </source>
</evidence>
<evidence type="ECO:0000256" key="3">
    <source>
        <dbReference type="RuleBase" id="RU004019"/>
    </source>
</evidence>
<dbReference type="InterPro" id="IPR036390">
    <property type="entry name" value="WH_DNA-bd_sf"/>
</dbReference>
<dbReference type="GO" id="GO:0000981">
    <property type="term" value="F:DNA-binding transcription factor activity, RNA polymerase II-specific"/>
    <property type="evidence" value="ECO:0000318"/>
    <property type="project" value="GO_Central"/>
</dbReference>
<organism evidence="6 7">
    <name type="scientific">Helobdella robusta</name>
    <name type="common">Californian leech</name>
    <dbReference type="NCBI Taxonomy" id="6412"/>
    <lineage>
        <taxon>Eukaryota</taxon>
        <taxon>Metazoa</taxon>
        <taxon>Spiralia</taxon>
        <taxon>Lophotrochozoa</taxon>
        <taxon>Annelida</taxon>
        <taxon>Clitellata</taxon>
        <taxon>Hirudinea</taxon>
        <taxon>Rhynchobdellida</taxon>
        <taxon>Glossiphoniidae</taxon>
        <taxon>Helobdella</taxon>
    </lineage>
</organism>
<dbReference type="PANTHER" id="PTHR11849:SF190">
    <property type="entry name" value="ETS-DOMAIN PROTEIN"/>
    <property type="match status" value="1"/>
</dbReference>
<dbReference type="Proteomes" id="UP000015101">
    <property type="component" value="Unassembled WGS sequence"/>
</dbReference>
<dbReference type="GeneID" id="20216891"/>
<dbReference type="InParanoid" id="T1G744"/>
<dbReference type="OrthoDB" id="5961210at2759"/>
<evidence type="ECO:0000259" key="4">
    <source>
        <dbReference type="PROSITE" id="PS50061"/>
    </source>
</evidence>
<dbReference type="InterPro" id="IPR046328">
    <property type="entry name" value="ETS_fam"/>
</dbReference>
<feature type="domain" description="ETS" evidence="4">
    <location>
        <begin position="2"/>
        <end position="72"/>
    </location>
</feature>
<dbReference type="PANTHER" id="PTHR11849">
    <property type="entry name" value="ETS"/>
    <property type="match status" value="1"/>
</dbReference>
<protein>
    <recommendedName>
        <fullName evidence="4">ETS domain-containing protein</fullName>
    </recommendedName>
</protein>
<dbReference type="InterPro" id="IPR036388">
    <property type="entry name" value="WH-like_DNA-bd_sf"/>
</dbReference>
<sequence length="72" mass="8586">TKHLWKFMCRLLKQSCGMGIDKVIQWENKELGIFRIVNSKKVAELWGQYKSSDRMNFEKLSRALRCVFNSFL</sequence>
<accession>T1G744</accession>